<dbReference type="Proteomes" id="UP000248926">
    <property type="component" value="Unassembled WGS sequence"/>
</dbReference>
<reference evidence="2 3" key="1">
    <citation type="journal article" date="2018" name="Genet. Mol. Biol.">
        <title>The genome sequence of Dyella jiangningensis FCAV SCS01 from a lignocellulose-decomposing microbial consortium metagenome reveals potential for biotechnological applications.</title>
        <authorList>
            <person name="Desiderato J.G."/>
            <person name="Alvarenga D.O."/>
            <person name="Constancio M.T.L."/>
            <person name="Alves L.M.C."/>
            <person name="Varani A.M."/>
        </authorList>
    </citation>
    <scope>NUCLEOTIDE SEQUENCE [LARGE SCALE GENOMIC DNA]</scope>
    <source>
        <strain evidence="2 3">FCAV SCS01</strain>
    </source>
</reference>
<accession>A0A328NVE5</accession>
<protein>
    <submittedName>
        <fullName evidence="2">Uncharacterized protein</fullName>
    </submittedName>
</protein>
<name>A0A328NVE5_9GAMM</name>
<feature type="transmembrane region" description="Helical" evidence="1">
    <location>
        <begin position="12"/>
        <end position="34"/>
    </location>
</feature>
<evidence type="ECO:0000313" key="3">
    <source>
        <dbReference type="Proteomes" id="UP000248926"/>
    </source>
</evidence>
<keyword evidence="3" id="KW-1185">Reference proteome</keyword>
<dbReference type="AlphaFoldDB" id="A0A328NVE5"/>
<keyword evidence="1" id="KW-0472">Membrane</keyword>
<keyword evidence="1" id="KW-0812">Transmembrane</keyword>
<sequence>MAVKRRTKRRIFRGSLTLAIVGLVMGLVLLSGPWRPRPNPDRVAMEAAVRSCEAKVQASLRAPVARWQLRDEVSEPHGFVLTFAADVGGKAVTYRCEVTREDTTIAVFDDP</sequence>
<keyword evidence="1" id="KW-1133">Transmembrane helix</keyword>
<organism evidence="2 3">
    <name type="scientific">Dyella jiangningensis</name>
    <dbReference type="NCBI Taxonomy" id="1379159"/>
    <lineage>
        <taxon>Bacteria</taxon>
        <taxon>Pseudomonadati</taxon>
        <taxon>Pseudomonadota</taxon>
        <taxon>Gammaproteobacteria</taxon>
        <taxon>Lysobacterales</taxon>
        <taxon>Rhodanobacteraceae</taxon>
        <taxon>Dyella</taxon>
    </lineage>
</organism>
<proteinExistence type="predicted"/>
<evidence type="ECO:0000313" key="2">
    <source>
        <dbReference type="EMBL" id="RAO74430.1"/>
    </source>
</evidence>
<dbReference type="EMBL" id="NFZS01000007">
    <property type="protein sequence ID" value="RAO74430.1"/>
    <property type="molecule type" value="Genomic_DNA"/>
</dbReference>
<comment type="caution">
    <text evidence="2">The sequence shown here is derived from an EMBL/GenBank/DDBJ whole genome shotgun (WGS) entry which is preliminary data.</text>
</comment>
<gene>
    <name evidence="2" type="ORF">CA260_20330</name>
</gene>
<evidence type="ECO:0000256" key="1">
    <source>
        <dbReference type="SAM" id="Phobius"/>
    </source>
</evidence>